<protein>
    <submittedName>
        <fullName evidence="2">Uncharacterized protein</fullName>
    </submittedName>
</protein>
<accession>A0ABP9RSZ2</accession>
<evidence type="ECO:0000256" key="1">
    <source>
        <dbReference type="SAM" id="MobiDB-lite"/>
    </source>
</evidence>
<evidence type="ECO:0000313" key="2">
    <source>
        <dbReference type="EMBL" id="GAA5186260.1"/>
    </source>
</evidence>
<keyword evidence="3" id="KW-1185">Reference proteome</keyword>
<proteinExistence type="predicted"/>
<name>A0ABP9RSZ2_9ACTN</name>
<evidence type="ECO:0000313" key="3">
    <source>
        <dbReference type="Proteomes" id="UP001501570"/>
    </source>
</evidence>
<dbReference type="Proteomes" id="UP001501570">
    <property type="component" value="Unassembled WGS sequence"/>
</dbReference>
<comment type="caution">
    <text evidence="2">The sequence shown here is derived from an EMBL/GenBank/DDBJ whole genome shotgun (WGS) entry which is preliminary data.</text>
</comment>
<feature type="region of interest" description="Disordered" evidence="1">
    <location>
        <begin position="1"/>
        <end position="32"/>
    </location>
</feature>
<dbReference type="EMBL" id="BAABJQ010000008">
    <property type="protein sequence ID" value="GAA5186260.1"/>
    <property type="molecule type" value="Genomic_DNA"/>
</dbReference>
<reference evidence="3" key="1">
    <citation type="journal article" date="2019" name="Int. J. Syst. Evol. Microbiol.">
        <title>The Global Catalogue of Microorganisms (GCM) 10K type strain sequencing project: providing services to taxonomists for standard genome sequencing and annotation.</title>
        <authorList>
            <consortium name="The Broad Institute Genomics Platform"/>
            <consortium name="The Broad Institute Genome Sequencing Center for Infectious Disease"/>
            <person name="Wu L."/>
            <person name="Ma J."/>
        </authorList>
    </citation>
    <scope>NUCLEOTIDE SEQUENCE [LARGE SCALE GENOMIC DNA]</scope>
    <source>
        <strain evidence="3">JCM 18304</strain>
    </source>
</reference>
<gene>
    <name evidence="2" type="ORF">GCM10023322_32120</name>
</gene>
<organism evidence="2 3">
    <name type="scientific">Rugosimonospora acidiphila</name>
    <dbReference type="NCBI Taxonomy" id="556531"/>
    <lineage>
        <taxon>Bacteria</taxon>
        <taxon>Bacillati</taxon>
        <taxon>Actinomycetota</taxon>
        <taxon>Actinomycetes</taxon>
        <taxon>Micromonosporales</taxon>
        <taxon>Micromonosporaceae</taxon>
        <taxon>Rugosimonospora</taxon>
    </lineage>
</organism>
<sequence length="93" mass="9509">MLAEADDVGPGGGQDVLDVGSGGPAMSTTTQSDCLSPVSAVLVNVAQIDSTVSRATDLGGPAHQREWLVSRPGVLAVRRYVLTESEFAIAGLL</sequence>